<keyword evidence="2" id="KW-1185">Reference proteome</keyword>
<dbReference type="AlphaFoldDB" id="A0A5M6CQI4"/>
<name>A0A5M6CQI4_9FLAO</name>
<sequence length="167" mass="18740">MLDLLITSKTRIKLLVKFFVTSANSGHLRGLATEFNESTNAIRKELNHLSDAGYLEKKEVSNKIAYAANEQHPMFKLLQQVVHKYLGLDTIVEQILERMGDVTQIELVGDYAKGIDSGVIEINITGNTINTDYTKSIIPKIEEIVSRKVQFHYDQELSDDGIVLFGG</sequence>
<protein>
    <submittedName>
        <fullName evidence="1">ArsR family transcriptional regulator</fullName>
    </submittedName>
</protein>
<evidence type="ECO:0000313" key="2">
    <source>
        <dbReference type="Proteomes" id="UP000325141"/>
    </source>
</evidence>
<organism evidence="1 2">
    <name type="scientific">Paenimyroides baculatum</name>
    <dbReference type="NCBI Taxonomy" id="2608000"/>
    <lineage>
        <taxon>Bacteria</taxon>
        <taxon>Pseudomonadati</taxon>
        <taxon>Bacteroidota</taxon>
        <taxon>Flavobacteriia</taxon>
        <taxon>Flavobacteriales</taxon>
        <taxon>Flavobacteriaceae</taxon>
        <taxon>Paenimyroides</taxon>
    </lineage>
</organism>
<accession>A0A5M6CQI4</accession>
<dbReference type="RefSeq" id="WP_150012324.1">
    <property type="nucleotide sequence ID" value="NZ_VWSG01000005.1"/>
</dbReference>
<comment type="caution">
    <text evidence="1">The sequence shown here is derived from an EMBL/GenBank/DDBJ whole genome shotgun (WGS) entry which is preliminary data.</text>
</comment>
<dbReference type="Proteomes" id="UP000325141">
    <property type="component" value="Unassembled WGS sequence"/>
</dbReference>
<proteinExistence type="predicted"/>
<dbReference type="EMBL" id="VWSG01000005">
    <property type="protein sequence ID" value="KAA5535399.1"/>
    <property type="molecule type" value="Genomic_DNA"/>
</dbReference>
<gene>
    <name evidence="1" type="ORF">F0460_08775</name>
</gene>
<reference evidence="1 2" key="1">
    <citation type="submission" date="2019-09" db="EMBL/GenBank/DDBJ databases">
        <title>Genome sequence and assembly of Flavobacterium sp.</title>
        <authorList>
            <person name="Chhetri G."/>
        </authorList>
    </citation>
    <scope>NUCLEOTIDE SEQUENCE [LARGE SCALE GENOMIC DNA]</scope>
    <source>
        <strain evidence="1 2">SNL9</strain>
    </source>
</reference>
<evidence type="ECO:0000313" key="1">
    <source>
        <dbReference type="EMBL" id="KAA5535399.1"/>
    </source>
</evidence>